<dbReference type="OrthoDB" id="15635at10239"/>
<reference evidence="1 2" key="1">
    <citation type="submission" date="2016-11" db="EMBL/GenBank/DDBJ databases">
        <authorList>
            <consortium name="Urmite Genomes"/>
        </authorList>
    </citation>
    <scope>NUCLEOTIDE SEQUENCE [LARGE SCALE GENOMIC DNA]</scope>
    <source>
        <strain evidence="1 2">A11</strain>
    </source>
</reference>
<dbReference type="Proteomes" id="UP000201465">
    <property type="component" value="Segment"/>
</dbReference>
<dbReference type="RefSeq" id="YP_009329209.1">
    <property type="nucleotide sequence ID" value="NC_032108.1"/>
</dbReference>
<accession>A0A1M7XUK7</accession>
<dbReference type="InterPro" id="IPR032710">
    <property type="entry name" value="NTF2-like_dom_sf"/>
</dbReference>
<dbReference type="KEGG" id="vg:30523228"/>
<dbReference type="EMBL" id="LT671577">
    <property type="protein sequence ID" value="SHO33337.1"/>
    <property type="molecule type" value="Genomic_DNA"/>
</dbReference>
<organism evidence="1 2">
    <name type="scientific">Cedratvirus A11</name>
    <dbReference type="NCBI Taxonomy" id="1903266"/>
    <lineage>
        <taxon>Viruses</taxon>
        <taxon>Pithoviruses</taxon>
        <taxon>Orthocedratvirinae</taxon>
        <taxon>Alphacedratvirus</taxon>
        <taxon>Alphacedratvirus aljazairmassiliense</taxon>
    </lineage>
</organism>
<name>A0A1M7XUK7_9VIRU</name>
<evidence type="ECO:0000313" key="1">
    <source>
        <dbReference type="EMBL" id="SHO33337.1"/>
    </source>
</evidence>
<protein>
    <submittedName>
        <fullName evidence="1">Uncharacterized protein</fullName>
    </submittedName>
</protein>
<dbReference type="SUPFAM" id="SSF54427">
    <property type="entry name" value="NTF2-like"/>
    <property type="match status" value="1"/>
</dbReference>
<gene>
    <name evidence="1" type="ORF">BQ3484_269</name>
</gene>
<evidence type="ECO:0000313" key="2">
    <source>
        <dbReference type="Proteomes" id="UP000201465"/>
    </source>
</evidence>
<keyword evidence="2" id="KW-1185">Reference proteome</keyword>
<sequence>MQVSQQSCGCGEGAYYGTNVIYGGESYKLTKCQRKIRNLVLTHARAWGEHRKDLLIEVLSPRVIFAYPSQTLNYQQTLLDFDVFVQTTENNTLITIPRDGIVINEKTGIVYLNWKFDSTTIGGPRAVVNDICKGVVRDGQFVEWLEFLDGRVRFGQAAGVLSYSDGPDGIQKPWPIRNPGKENCRAVVTWTCPVAGTTQTTQEGQEKEQRLSARHQ</sequence>
<dbReference type="GeneID" id="30523228"/>
<proteinExistence type="predicted"/>